<dbReference type="Gene3D" id="3.50.50.60">
    <property type="entry name" value="FAD/NAD(P)-binding domain"/>
    <property type="match status" value="1"/>
</dbReference>
<feature type="domain" description="Amine oxidase" evidence="1">
    <location>
        <begin position="11"/>
        <end position="447"/>
    </location>
</feature>
<name>A0A373FLK1_COMTE</name>
<dbReference type="InterPro" id="IPR036188">
    <property type="entry name" value="FAD/NAD-bd_sf"/>
</dbReference>
<protein>
    <submittedName>
        <fullName evidence="2">Desaturase</fullName>
    </submittedName>
</protein>
<keyword evidence="3" id="KW-1185">Reference proteome</keyword>
<reference evidence="2 3" key="1">
    <citation type="submission" date="2018-08" db="EMBL/GenBank/DDBJ databases">
        <title>Comamonas testosteroni strain SWCO2.</title>
        <authorList>
            <person name="Jiang N."/>
            <person name="Zhang X.Z."/>
        </authorList>
    </citation>
    <scope>NUCLEOTIDE SEQUENCE [LARGE SCALE GENOMIC DNA]</scope>
    <source>
        <strain evidence="2 3">SWCO2</strain>
    </source>
</reference>
<dbReference type="NCBIfam" id="TIGR03467">
    <property type="entry name" value="HpnE"/>
    <property type="match status" value="1"/>
</dbReference>
<dbReference type="Proteomes" id="UP000261948">
    <property type="component" value="Unassembled WGS sequence"/>
</dbReference>
<evidence type="ECO:0000313" key="3">
    <source>
        <dbReference type="Proteomes" id="UP000261948"/>
    </source>
</evidence>
<dbReference type="PANTHER" id="PTHR42923">
    <property type="entry name" value="PROTOPORPHYRINOGEN OXIDASE"/>
    <property type="match status" value="1"/>
</dbReference>
<evidence type="ECO:0000313" key="2">
    <source>
        <dbReference type="EMBL" id="RGE45026.1"/>
    </source>
</evidence>
<dbReference type="OrthoDB" id="7849608at2"/>
<dbReference type="SUPFAM" id="SSF51905">
    <property type="entry name" value="FAD/NAD(P)-binding domain"/>
    <property type="match status" value="1"/>
</dbReference>
<accession>A0A373FLK1</accession>
<evidence type="ECO:0000259" key="1">
    <source>
        <dbReference type="Pfam" id="PF01593"/>
    </source>
</evidence>
<comment type="caution">
    <text evidence="2">The sequence shown here is derived from an EMBL/GenBank/DDBJ whole genome shotgun (WGS) entry which is preliminary data.</text>
</comment>
<dbReference type="EMBL" id="QURR01000012">
    <property type="protein sequence ID" value="RGE45026.1"/>
    <property type="molecule type" value="Genomic_DNA"/>
</dbReference>
<proteinExistence type="predicted"/>
<dbReference type="InterPro" id="IPR002937">
    <property type="entry name" value="Amino_oxidase"/>
</dbReference>
<dbReference type="Pfam" id="PF01593">
    <property type="entry name" value="Amino_oxidase"/>
    <property type="match status" value="1"/>
</dbReference>
<organism evidence="2 3">
    <name type="scientific">Comamonas testosteroni</name>
    <name type="common">Pseudomonas testosteroni</name>
    <dbReference type="NCBI Taxonomy" id="285"/>
    <lineage>
        <taxon>Bacteria</taxon>
        <taxon>Pseudomonadati</taxon>
        <taxon>Pseudomonadota</taxon>
        <taxon>Betaproteobacteria</taxon>
        <taxon>Burkholderiales</taxon>
        <taxon>Comamonadaceae</taxon>
        <taxon>Comamonas</taxon>
    </lineage>
</organism>
<sequence>MRVAIIGAGWAGMAAAVHLARHDHQPTVFEASRTIGGRARELSLPLPDGRTTMVDNGQHILIGAYSECLRLMRSVSMDPDLHLLRKPLAMPYADGSGLAFPKLPAPLDALVGIATARGWSLGERAALLARALRWRVRGFRCEESATVADVCHGLPKRLLEEFIEPLCVSALNLPAAQASASVFLRVLKDALFAGTGGSHFLVPRCSLSDLFPASAAHWLQQHGHAVHMACRIRELIPQGQRWQLLSDQADVAPLLEHERFDAVLLACPPQEAARLALNAAEHENLSARHGLRFQHWAWQTQTLEHTAIATVYAQTSHRLSADLPWLALRPHGQAPAQFVFDRGHLHADDAAQQGLMAFVVSDCRSSRSELETQVLQQARDQLGWHDIQPVQTIIEKRATFACTPALQRPSLELGHKLWACGDYVEGPYPATLEGAVRSGIAAAQLVLSDQE</sequence>
<dbReference type="PRINTS" id="PR00419">
    <property type="entry name" value="ADXRDTASE"/>
</dbReference>
<dbReference type="GO" id="GO:0016491">
    <property type="term" value="F:oxidoreductase activity"/>
    <property type="evidence" value="ECO:0007669"/>
    <property type="project" value="InterPro"/>
</dbReference>
<dbReference type="InterPro" id="IPR050464">
    <property type="entry name" value="Zeta_carotene_desat/Oxidored"/>
</dbReference>
<dbReference type="InterPro" id="IPR017830">
    <property type="entry name" value="SQase_HpnE"/>
</dbReference>
<gene>
    <name evidence="2" type="ORF">DZC30_11585</name>
</gene>
<dbReference type="PANTHER" id="PTHR42923:SF47">
    <property type="entry name" value="BLR3003 PROTEIN"/>
    <property type="match status" value="1"/>
</dbReference>
<dbReference type="AlphaFoldDB" id="A0A373FLK1"/>